<dbReference type="SMART" id="SM00422">
    <property type="entry name" value="HTH_MERR"/>
    <property type="match status" value="1"/>
</dbReference>
<gene>
    <name evidence="6" type="ORF">CYR55_20270</name>
</gene>
<dbReference type="CDD" id="cd04781">
    <property type="entry name" value="HTH_MerR-like_sg6"/>
    <property type="match status" value="1"/>
</dbReference>
<evidence type="ECO:0000313" key="6">
    <source>
        <dbReference type="EMBL" id="PLR31665.1"/>
    </source>
</evidence>
<organism evidence="6 7">
    <name type="scientific">Chimaeribacter californicus</name>
    <dbReference type="NCBI Taxonomy" id="2060067"/>
    <lineage>
        <taxon>Bacteria</taxon>
        <taxon>Pseudomonadati</taxon>
        <taxon>Pseudomonadota</taxon>
        <taxon>Gammaproteobacteria</taxon>
        <taxon>Enterobacterales</taxon>
        <taxon>Yersiniaceae</taxon>
        <taxon>Chimaeribacter</taxon>
    </lineage>
</organism>
<dbReference type="SUPFAM" id="SSF46955">
    <property type="entry name" value="Putative DNA-binding domain"/>
    <property type="match status" value="1"/>
</dbReference>
<evidence type="ECO:0000259" key="5">
    <source>
        <dbReference type="PROSITE" id="PS50937"/>
    </source>
</evidence>
<dbReference type="PRINTS" id="PR00040">
    <property type="entry name" value="HTHMERR"/>
</dbReference>
<dbReference type="GO" id="GO:0003677">
    <property type="term" value="F:DNA binding"/>
    <property type="evidence" value="ECO:0007669"/>
    <property type="project" value="UniProtKB-KW"/>
</dbReference>
<dbReference type="InterPro" id="IPR015358">
    <property type="entry name" value="Tscrpt_reg_MerR_DNA-bd"/>
</dbReference>
<feature type="coiled-coil region" evidence="4">
    <location>
        <begin position="79"/>
        <end position="106"/>
    </location>
</feature>
<dbReference type="OrthoDB" id="9802039at2"/>
<evidence type="ECO:0000256" key="3">
    <source>
        <dbReference type="ARBA" id="ARBA00023163"/>
    </source>
</evidence>
<name>A0A2N5DWM1_9GAMM</name>
<keyword evidence="4" id="KW-0175">Coiled coil</keyword>
<dbReference type="RefSeq" id="WP_101818155.1">
    <property type="nucleotide sequence ID" value="NZ_PJZF01000024.1"/>
</dbReference>
<reference evidence="6 7" key="1">
    <citation type="submission" date="2017-12" db="EMBL/GenBank/DDBJ databases">
        <title>Characterization of six clinical isolates of Enterochimera gen. nov., a novel genus of the Yersiniaciae family and the three species Enterochimera arupensis sp. nov., Enterochimera coloradensis sp. nov, and Enterochimera californica sp. nov.</title>
        <authorList>
            <person name="Rossi A."/>
            <person name="Fisher M."/>
        </authorList>
    </citation>
    <scope>NUCLEOTIDE SEQUENCE [LARGE SCALE GENOMIC DNA]</scope>
    <source>
        <strain evidence="7">2015-Iso6</strain>
    </source>
</reference>
<dbReference type="Proteomes" id="UP000234240">
    <property type="component" value="Unassembled WGS sequence"/>
</dbReference>
<dbReference type="PANTHER" id="PTHR30204">
    <property type="entry name" value="REDOX-CYCLING DRUG-SENSING TRANSCRIPTIONAL ACTIVATOR SOXR"/>
    <property type="match status" value="1"/>
</dbReference>
<dbReference type="InterPro" id="IPR000551">
    <property type="entry name" value="MerR-type_HTH_dom"/>
</dbReference>
<dbReference type="PANTHER" id="PTHR30204:SF97">
    <property type="entry name" value="MERR FAMILY REGULATORY PROTEIN"/>
    <property type="match status" value="1"/>
</dbReference>
<evidence type="ECO:0000256" key="1">
    <source>
        <dbReference type="ARBA" id="ARBA00023015"/>
    </source>
</evidence>
<dbReference type="EMBL" id="PJZF01000024">
    <property type="protein sequence ID" value="PLR31665.1"/>
    <property type="molecule type" value="Genomic_DNA"/>
</dbReference>
<dbReference type="PROSITE" id="PS50937">
    <property type="entry name" value="HTH_MERR_2"/>
    <property type="match status" value="1"/>
</dbReference>
<dbReference type="GO" id="GO:0003700">
    <property type="term" value="F:DNA-binding transcription factor activity"/>
    <property type="evidence" value="ECO:0007669"/>
    <property type="project" value="InterPro"/>
</dbReference>
<protein>
    <submittedName>
        <fullName evidence="6">MerR family transcriptional regulator</fullName>
    </submittedName>
</protein>
<dbReference type="AlphaFoldDB" id="A0A2N5DWM1"/>
<evidence type="ECO:0000256" key="4">
    <source>
        <dbReference type="SAM" id="Coils"/>
    </source>
</evidence>
<dbReference type="Pfam" id="PF09278">
    <property type="entry name" value="MerR-DNA-bind"/>
    <property type="match status" value="1"/>
</dbReference>
<evidence type="ECO:0000313" key="7">
    <source>
        <dbReference type="Proteomes" id="UP000234240"/>
    </source>
</evidence>
<dbReference type="Pfam" id="PF00376">
    <property type="entry name" value="MerR"/>
    <property type="match status" value="1"/>
</dbReference>
<sequence length="139" mass="15674">MRELDIGEVAAQSGLPPATLRFYEEKGLIRPVGRHGLRRQYRVDVLPRLALIVLGQRAGFSLLEIAVMLGNERAPELDRARLAAKADEVDQQIRQLEKVRDGLRHAAACPAPSHLACPAFNRLLRAARRDQRKNRKDRP</sequence>
<accession>A0A2N5DWM1</accession>
<feature type="domain" description="HTH merR-type" evidence="5">
    <location>
        <begin position="3"/>
        <end position="71"/>
    </location>
</feature>
<dbReference type="InterPro" id="IPR047057">
    <property type="entry name" value="MerR_fam"/>
</dbReference>
<proteinExistence type="predicted"/>
<dbReference type="InterPro" id="IPR009061">
    <property type="entry name" value="DNA-bd_dom_put_sf"/>
</dbReference>
<evidence type="ECO:0000256" key="2">
    <source>
        <dbReference type="ARBA" id="ARBA00023125"/>
    </source>
</evidence>
<comment type="caution">
    <text evidence="6">The sequence shown here is derived from an EMBL/GenBank/DDBJ whole genome shotgun (WGS) entry which is preliminary data.</text>
</comment>
<keyword evidence="7" id="KW-1185">Reference proteome</keyword>
<dbReference type="Gene3D" id="1.10.1660.10">
    <property type="match status" value="1"/>
</dbReference>
<keyword evidence="2" id="KW-0238">DNA-binding</keyword>
<keyword evidence="3" id="KW-0804">Transcription</keyword>
<keyword evidence="1" id="KW-0805">Transcription regulation</keyword>